<evidence type="ECO:0000313" key="2">
    <source>
        <dbReference type="Proteomes" id="UP000823561"/>
    </source>
</evidence>
<protein>
    <submittedName>
        <fullName evidence="1">Uncharacterized protein</fullName>
    </submittedName>
</protein>
<proteinExistence type="predicted"/>
<dbReference type="EMBL" id="JADWDJ010000005">
    <property type="protein sequence ID" value="KAG5280665.1"/>
    <property type="molecule type" value="Genomic_DNA"/>
</dbReference>
<accession>A0AAV6H0K6</accession>
<gene>
    <name evidence="1" type="ORF">AALO_G00062640</name>
</gene>
<evidence type="ECO:0000313" key="1">
    <source>
        <dbReference type="EMBL" id="KAG5280665.1"/>
    </source>
</evidence>
<keyword evidence="2" id="KW-1185">Reference proteome</keyword>
<dbReference type="AlphaFoldDB" id="A0AAV6H0K6"/>
<name>A0AAV6H0K6_9TELE</name>
<sequence>MPRRSFSQPVGLDRLRFSEHMTSDAGKLMSENILERVPWNMREDMMVGEIWITIQFCNMQAKAYIMNLLHSRKRLMKMNANLQQALNASQDSKASLAETNARVLVEINEMQGSLDDSKMANNQLTRPAVKEWGAGGYSRHYAFHMMARMMPAGEDKSKAK</sequence>
<comment type="caution">
    <text evidence="1">The sequence shown here is derived from an EMBL/GenBank/DDBJ whole genome shotgun (WGS) entry which is preliminary data.</text>
</comment>
<organism evidence="1 2">
    <name type="scientific">Alosa alosa</name>
    <name type="common">allis shad</name>
    <dbReference type="NCBI Taxonomy" id="278164"/>
    <lineage>
        <taxon>Eukaryota</taxon>
        <taxon>Metazoa</taxon>
        <taxon>Chordata</taxon>
        <taxon>Craniata</taxon>
        <taxon>Vertebrata</taxon>
        <taxon>Euteleostomi</taxon>
        <taxon>Actinopterygii</taxon>
        <taxon>Neopterygii</taxon>
        <taxon>Teleostei</taxon>
        <taxon>Clupei</taxon>
        <taxon>Clupeiformes</taxon>
        <taxon>Clupeoidei</taxon>
        <taxon>Clupeidae</taxon>
        <taxon>Alosa</taxon>
    </lineage>
</organism>
<reference evidence="1" key="1">
    <citation type="submission" date="2020-10" db="EMBL/GenBank/DDBJ databases">
        <title>Chromosome-scale genome assembly of the Allis shad, Alosa alosa.</title>
        <authorList>
            <person name="Margot Z."/>
            <person name="Christophe K."/>
            <person name="Cabau C."/>
            <person name="Louis A."/>
            <person name="Berthelot C."/>
            <person name="Parey E."/>
            <person name="Roest Crollius H."/>
            <person name="Montfort J."/>
            <person name="Robinson-Rechavi M."/>
            <person name="Bucao C."/>
            <person name="Bouchez O."/>
            <person name="Gislard M."/>
            <person name="Lluch J."/>
            <person name="Milhes M."/>
            <person name="Lampietro C."/>
            <person name="Lopez Roques C."/>
            <person name="Donnadieu C."/>
            <person name="Braasch I."/>
            <person name="Desvignes T."/>
            <person name="Postlethwait J."/>
            <person name="Bobe J."/>
            <person name="Guiguen Y."/>
        </authorList>
    </citation>
    <scope>NUCLEOTIDE SEQUENCE</scope>
    <source>
        <strain evidence="1">M-15738</strain>
        <tissue evidence="1">Blood</tissue>
    </source>
</reference>
<dbReference type="Proteomes" id="UP000823561">
    <property type="component" value="Chromosome 5"/>
</dbReference>